<evidence type="ECO:0000313" key="1">
    <source>
        <dbReference type="EMBL" id="KEQ15079.1"/>
    </source>
</evidence>
<dbReference type="EMBL" id="JOKH01000007">
    <property type="protein sequence ID" value="KEQ15079.1"/>
    <property type="molecule type" value="Genomic_DNA"/>
</dbReference>
<comment type="caution">
    <text evidence="1">The sequence shown here is derived from an EMBL/GenBank/DDBJ whole genome shotgun (WGS) entry which is preliminary data.</text>
</comment>
<reference evidence="1 2" key="1">
    <citation type="submission" date="2014-06" db="EMBL/GenBank/DDBJ databases">
        <title>Whole Genome Sequences of Three Symbiotic Endozoicomonas Bacteria.</title>
        <authorList>
            <person name="Neave M.J."/>
            <person name="Apprill A."/>
            <person name="Voolstra C.R."/>
        </authorList>
    </citation>
    <scope>NUCLEOTIDE SEQUENCE [LARGE SCALE GENOMIC DNA]</scope>
    <source>
        <strain evidence="1 2">DSM 25634</strain>
    </source>
</reference>
<accession>A0A081N9F6</accession>
<sequence length="481" mass="52070">MATRSTQCSLSLCFLLMLILIIQPLKAHAYFFGLFQSEKSTNTSDTLPPQNVTLVQQEEPFFCKDYQENYDDFNNAALTPLLKFGAFAIPATLITYAMPGGVNPDKYSHKPLFLLNLIVVLTWSIPQTGYTNEYALPAAEFRKVEKRADHIATVGSNNTQLYKEEPAAGYAMTGLTFAGLNLLMDYYNVHYPSPGPGVNFAENFAIGAKSIGFTSNMASALRTHFKNDYLSKGYTNHEATAAASRDVTVIYTLALAGVVNTGLLNSEAMKGIDPEAIQRFSRSMAQYIGKKYYHVSLSAGLMISAAYESIGSLENYCMANFDKLLPYANYLDSEKLVFCKGIASVTVASITGLALLKYSSGLPSVLLTNAAEASGLVGTEMAITAGRNLFEHPLAKDVAGLTLGGTFTAGSLYINLYIAKGLHMTNIFHGAGLIMLYEGGSALVAHSFPVAGKILALGHTVMGTYNYRCSSRAPVDKNIIE</sequence>
<dbReference type="Proteomes" id="UP000028073">
    <property type="component" value="Unassembled WGS sequence"/>
</dbReference>
<name>A0A081N9F6_9GAMM</name>
<dbReference type="STRING" id="1137799.GZ78_24755"/>
<gene>
    <name evidence="1" type="ORF">GZ78_24755</name>
</gene>
<dbReference type="AlphaFoldDB" id="A0A081N9F6"/>
<proteinExistence type="predicted"/>
<protein>
    <submittedName>
        <fullName evidence="1">Uncharacterized protein</fullName>
    </submittedName>
</protein>
<evidence type="ECO:0000313" key="2">
    <source>
        <dbReference type="Proteomes" id="UP000028073"/>
    </source>
</evidence>
<keyword evidence="2" id="KW-1185">Reference proteome</keyword>
<dbReference type="OrthoDB" id="9820113at2"/>
<dbReference type="RefSeq" id="WP_034841395.1">
    <property type="nucleotide sequence ID" value="NZ_JOKH01000007.1"/>
</dbReference>
<organism evidence="1 2">
    <name type="scientific">Endozoicomonas numazuensis</name>
    <dbReference type="NCBI Taxonomy" id="1137799"/>
    <lineage>
        <taxon>Bacteria</taxon>
        <taxon>Pseudomonadati</taxon>
        <taxon>Pseudomonadota</taxon>
        <taxon>Gammaproteobacteria</taxon>
        <taxon>Oceanospirillales</taxon>
        <taxon>Endozoicomonadaceae</taxon>
        <taxon>Endozoicomonas</taxon>
    </lineage>
</organism>